<accession>A0A9J6DV30</accession>
<name>A0A9J6DV30_RHIMP</name>
<reference evidence="2" key="1">
    <citation type="journal article" date="2020" name="Cell">
        <title>Large-Scale Comparative Analyses of Tick Genomes Elucidate Their Genetic Diversity and Vector Capacities.</title>
        <authorList>
            <consortium name="Tick Genome and Microbiome Consortium (TIGMIC)"/>
            <person name="Jia N."/>
            <person name="Wang J."/>
            <person name="Shi W."/>
            <person name="Du L."/>
            <person name="Sun Y."/>
            <person name="Zhan W."/>
            <person name="Jiang J.F."/>
            <person name="Wang Q."/>
            <person name="Zhang B."/>
            <person name="Ji P."/>
            <person name="Bell-Sakyi L."/>
            <person name="Cui X.M."/>
            <person name="Yuan T.T."/>
            <person name="Jiang B.G."/>
            <person name="Yang W.F."/>
            <person name="Lam T.T."/>
            <person name="Chang Q.C."/>
            <person name="Ding S.J."/>
            <person name="Wang X.J."/>
            <person name="Zhu J.G."/>
            <person name="Ruan X.D."/>
            <person name="Zhao L."/>
            <person name="Wei J.T."/>
            <person name="Ye R.Z."/>
            <person name="Que T.C."/>
            <person name="Du C.H."/>
            <person name="Zhou Y.H."/>
            <person name="Cheng J.X."/>
            <person name="Dai P.F."/>
            <person name="Guo W.B."/>
            <person name="Han X.H."/>
            <person name="Huang E.J."/>
            <person name="Li L.F."/>
            <person name="Wei W."/>
            <person name="Gao Y.C."/>
            <person name="Liu J.Z."/>
            <person name="Shao H.Z."/>
            <person name="Wang X."/>
            <person name="Wang C.C."/>
            <person name="Yang T.C."/>
            <person name="Huo Q.B."/>
            <person name="Li W."/>
            <person name="Chen H.Y."/>
            <person name="Chen S.E."/>
            <person name="Zhou L.G."/>
            <person name="Ni X.B."/>
            <person name="Tian J.H."/>
            <person name="Sheng Y."/>
            <person name="Liu T."/>
            <person name="Pan Y.S."/>
            <person name="Xia L.Y."/>
            <person name="Li J."/>
            <person name="Zhao F."/>
            <person name="Cao W.C."/>
        </authorList>
    </citation>
    <scope>NUCLEOTIDE SEQUENCE</scope>
    <source>
        <strain evidence="2">Rmic-2018</strain>
    </source>
</reference>
<evidence type="ECO:0000313" key="3">
    <source>
        <dbReference type="Proteomes" id="UP000821866"/>
    </source>
</evidence>
<dbReference type="Proteomes" id="UP000821866">
    <property type="component" value="Unassembled WGS sequence"/>
</dbReference>
<evidence type="ECO:0000256" key="1">
    <source>
        <dbReference type="SAM" id="MobiDB-lite"/>
    </source>
</evidence>
<feature type="region of interest" description="Disordered" evidence="1">
    <location>
        <begin position="108"/>
        <end position="158"/>
    </location>
</feature>
<protein>
    <submittedName>
        <fullName evidence="2">Uncharacterized protein</fullName>
    </submittedName>
</protein>
<reference evidence="2" key="2">
    <citation type="submission" date="2021-09" db="EMBL/GenBank/DDBJ databases">
        <authorList>
            <person name="Jia N."/>
            <person name="Wang J."/>
            <person name="Shi W."/>
            <person name="Du L."/>
            <person name="Sun Y."/>
            <person name="Zhan W."/>
            <person name="Jiang J."/>
            <person name="Wang Q."/>
            <person name="Zhang B."/>
            <person name="Ji P."/>
            <person name="Sakyi L.B."/>
            <person name="Cui X."/>
            <person name="Yuan T."/>
            <person name="Jiang B."/>
            <person name="Yang W."/>
            <person name="Lam T.T.-Y."/>
            <person name="Chang Q."/>
            <person name="Ding S."/>
            <person name="Wang X."/>
            <person name="Zhu J."/>
            <person name="Ruan X."/>
            <person name="Zhao L."/>
            <person name="Wei J."/>
            <person name="Que T."/>
            <person name="Du C."/>
            <person name="Cheng J."/>
            <person name="Dai P."/>
            <person name="Han X."/>
            <person name="Huang E."/>
            <person name="Gao Y."/>
            <person name="Liu J."/>
            <person name="Shao H."/>
            <person name="Ye R."/>
            <person name="Li L."/>
            <person name="Wei W."/>
            <person name="Wang X."/>
            <person name="Wang C."/>
            <person name="Huo Q."/>
            <person name="Li W."/>
            <person name="Guo W."/>
            <person name="Chen H."/>
            <person name="Chen S."/>
            <person name="Zhou L."/>
            <person name="Zhou L."/>
            <person name="Ni X."/>
            <person name="Tian J."/>
            <person name="Zhou Y."/>
            <person name="Sheng Y."/>
            <person name="Liu T."/>
            <person name="Pan Y."/>
            <person name="Xia L."/>
            <person name="Li J."/>
            <person name="Zhao F."/>
            <person name="Cao W."/>
        </authorList>
    </citation>
    <scope>NUCLEOTIDE SEQUENCE</scope>
    <source>
        <strain evidence="2">Rmic-2018</strain>
        <tissue evidence="2">Larvae</tissue>
    </source>
</reference>
<dbReference type="EMBL" id="JABSTU010000007">
    <property type="protein sequence ID" value="KAH8025552.1"/>
    <property type="molecule type" value="Genomic_DNA"/>
</dbReference>
<evidence type="ECO:0000313" key="2">
    <source>
        <dbReference type="EMBL" id="KAH8025552.1"/>
    </source>
</evidence>
<organism evidence="2 3">
    <name type="scientific">Rhipicephalus microplus</name>
    <name type="common">Cattle tick</name>
    <name type="synonym">Boophilus microplus</name>
    <dbReference type="NCBI Taxonomy" id="6941"/>
    <lineage>
        <taxon>Eukaryota</taxon>
        <taxon>Metazoa</taxon>
        <taxon>Ecdysozoa</taxon>
        <taxon>Arthropoda</taxon>
        <taxon>Chelicerata</taxon>
        <taxon>Arachnida</taxon>
        <taxon>Acari</taxon>
        <taxon>Parasitiformes</taxon>
        <taxon>Ixodida</taxon>
        <taxon>Ixodoidea</taxon>
        <taxon>Ixodidae</taxon>
        <taxon>Rhipicephalinae</taxon>
        <taxon>Rhipicephalus</taxon>
        <taxon>Boophilus</taxon>
    </lineage>
</organism>
<sequence length="222" mass="24568">MHNTGGTEFTSRRQLPGESFLEYVTLLKEKARTMQAWAHVRGTGPRSDYSRSSNLRVREKLLAYGEELSLEKAEEAGRTLEALSLANKHLLPVNQNMSKPLGKAPNMAARRERMAAPVGEAVTSRHQVRETQDGDFQPQSSSGYRAPVPNEKSQGGLPTSIVQPLWKQTTPLKFSKRSSPKSTLQYVQRLGHFASMCRKTGPVQHVSSRGAVDVVPEQQAST</sequence>
<dbReference type="AlphaFoldDB" id="A0A9J6DV30"/>
<gene>
    <name evidence="2" type="ORF">HPB51_009507</name>
</gene>
<comment type="caution">
    <text evidence="2">The sequence shown here is derived from an EMBL/GenBank/DDBJ whole genome shotgun (WGS) entry which is preliminary data.</text>
</comment>
<keyword evidence="3" id="KW-1185">Reference proteome</keyword>
<dbReference type="VEuPathDB" id="VectorBase:LOC119161885"/>
<proteinExistence type="predicted"/>